<accession>A0A9J6GR63</accession>
<feature type="compositionally biased region" description="Low complexity" evidence="1">
    <location>
        <begin position="48"/>
        <end position="60"/>
    </location>
</feature>
<evidence type="ECO:0000256" key="1">
    <source>
        <dbReference type="SAM" id="MobiDB-lite"/>
    </source>
</evidence>
<sequence>MDAISTPSPSAALHQSFELSKAAGTASQPSETSVDHRDINTAVNTHVGAAGFAPPTAPFTMRSTEDSMEDEEKDPSEWNTVPYRRYTTKLQGELRAERVTALNTAVNNSKTEARATCIEQARFVPGRCLSKLQQQMESFIQQKFEAMQKQIMSWMQASQGHSEQPAINPVPIAKARTSAGLPPPKKPLLTSLERP</sequence>
<reference evidence="2 3" key="1">
    <citation type="journal article" date="2020" name="Cell">
        <title>Large-Scale Comparative Analyses of Tick Genomes Elucidate Their Genetic Diversity and Vector Capacities.</title>
        <authorList>
            <consortium name="Tick Genome and Microbiome Consortium (TIGMIC)"/>
            <person name="Jia N."/>
            <person name="Wang J."/>
            <person name="Shi W."/>
            <person name="Du L."/>
            <person name="Sun Y."/>
            <person name="Zhan W."/>
            <person name="Jiang J.F."/>
            <person name="Wang Q."/>
            <person name="Zhang B."/>
            <person name="Ji P."/>
            <person name="Bell-Sakyi L."/>
            <person name="Cui X.M."/>
            <person name="Yuan T.T."/>
            <person name="Jiang B.G."/>
            <person name="Yang W.F."/>
            <person name="Lam T.T."/>
            <person name="Chang Q.C."/>
            <person name="Ding S.J."/>
            <person name="Wang X.J."/>
            <person name="Zhu J.G."/>
            <person name="Ruan X.D."/>
            <person name="Zhao L."/>
            <person name="Wei J.T."/>
            <person name="Ye R.Z."/>
            <person name="Que T.C."/>
            <person name="Du C.H."/>
            <person name="Zhou Y.H."/>
            <person name="Cheng J.X."/>
            <person name="Dai P.F."/>
            <person name="Guo W.B."/>
            <person name="Han X.H."/>
            <person name="Huang E.J."/>
            <person name="Li L.F."/>
            <person name="Wei W."/>
            <person name="Gao Y.C."/>
            <person name="Liu J.Z."/>
            <person name="Shao H.Z."/>
            <person name="Wang X."/>
            <person name="Wang C.C."/>
            <person name="Yang T.C."/>
            <person name="Huo Q.B."/>
            <person name="Li W."/>
            <person name="Chen H.Y."/>
            <person name="Chen S.E."/>
            <person name="Zhou L.G."/>
            <person name="Ni X.B."/>
            <person name="Tian J.H."/>
            <person name="Sheng Y."/>
            <person name="Liu T."/>
            <person name="Pan Y.S."/>
            <person name="Xia L.Y."/>
            <person name="Li J."/>
            <person name="Zhao F."/>
            <person name="Cao W.C."/>
        </authorList>
    </citation>
    <scope>NUCLEOTIDE SEQUENCE [LARGE SCALE GENOMIC DNA]</scope>
    <source>
        <strain evidence="2">HaeL-2018</strain>
    </source>
</reference>
<protein>
    <submittedName>
        <fullName evidence="2">Uncharacterized protein</fullName>
    </submittedName>
</protein>
<feature type="region of interest" description="Disordered" evidence="1">
    <location>
        <begin position="158"/>
        <end position="195"/>
    </location>
</feature>
<comment type="caution">
    <text evidence="2">The sequence shown here is derived from an EMBL/GenBank/DDBJ whole genome shotgun (WGS) entry which is preliminary data.</text>
</comment>
<evidence type="ECO:0000313" key="3">
    <source>
        <dbReference type="Proteomes" id="UP000821853"/>
    </source>
</evidence>
<dbReference type="VEuPathDB" id="VectorBase:HLOH_050305"/>
<dbReference type="Proteomes" id="UP000821853">
    <property type="component" value="Unassembled WGS sequence"/>
</dbReference>
<evidence type="ECO:0000313" key="2">
    <source>
        <dbReference type="EMBL" id="KAH9377200.1"/>
    </source>
</evidence>
<dbReference type="AlphaFoldDB" id="A0A9J6GR63"/>
<keyword evidence="3" id="KW-1185">Reference proteome</keyword>
<feature type="region of interest" description="Disordered" evidence="1">
    <location>
        <begin position="1"/>
        <end position="76"/>
    </location>
</feature>
<dbReference type="EMBL" id="JABSTR010000008">
    <property type="protein sequence ID" value="KAH9377200.1"/>
    <property type="molecule type" value="Genomic_DNA"/>
</dbReference>
<gene>
    <name evidence="2" type="ORF">HPB48_017886</name>
</gene>
<organism evidence="2 3">
    <name type="scientific">Haemaphysalis longicornis</name>
    <name type="common">Bush tick</name>
    <dbReference type="NCBI Taxonomy" id="44386"/>
    <lineage>
        <taxon>Eukaryota</taxon>
        <taxon>Metazoa</taxon>
        <taxon>Ecdysozoa</taxon>
        <taxon>Arthropoda</taxon>
        <taxon>Chelicerata</taxon>
        <taxon>Arachnida</taxon>
        <taxon>Acari</taxon>
        <taxon>Parasitiformes</taxon>
        <taxon>Ixodida</taxon>
        <taxon>Ixodoidea</taxon>
        <taxon>Ixodidae</taxon>
        <taxon>Haemaphysalinae</taxon>
        <taxon>Haemaphysalis</taxon>
    </lineage>
</organism>
<name>A0A9J6GR63_HAELO</name>
<proteinExistence type="predicted"/>
<dbReference type="OrthoDB" id="10599175at2759"/>